<reference evidence="2 3" key="1">
    <citation type="submission" date="2024-03" db="EMBL/GenBank/DDBJ databases">
        <authorList>
            <person name="Martinez-Hernandez J."/>
        </authorList>
    </citation>
    <scope>NUCLEOTIDE SEQUENCE [LARGE SCALE GENOMIC DNA]</scope>
</reference>
<dbReference type="PANTHER" id="PTHR33974">
    <property type="entry name" value="VASCULAR-RELATED UNKNOWN PROTEIN 1-RELATED"/>
    <property type="match status" value="1"/>
</dbReference>
<evidence type="ECO:0000256" key="1">
    <source>
        <dbReference type="SAM" id="MobiDB-lite"/>
    </source>
</evidence>
<dbReference type="EMBL" id="CAXHTB010000016">
    <property type="protein sequence ID" value="CAL0322556.1"/>
    <property type="molecule type" value="Genomic_DNA"/>
</dbReference>
<gene>
    <name evidence="2" type="ORF">LLUT_LOCUS23616</name>
</gene>
<name>A0AAV1XLY1_LUPLU</name>
<protein>
    <submittedName>
        <fullName evidence="2">Uncharacterized protein</fullName>
    </submittedName>
</protein>
<dbReference type="AlphaFoldDB" id="A0AAV1XLY1"/>
<keyword evidence="3" id="KW-1185">Reference proteome</keyword>
<dbReference type="PANTHER" id="PTHR33974:SF18">
    <property type="match status" value="1"/>
</dbReference>
<organism evidence="2 3">
    <name type="scientific">Lupinus luteus</name>
    <name type="common">European yellow lupine</name>
    <dbReference type="NCBI Taxonomy" id="3873"/>
    <lineage>
        <taxon>Eukaryota</taxon>
        <taxon>Viridiplantae</taxon>
        <taxon>Streptophyta</taxon>
        <taxon>Embryophyta</taxon>
        <taxon>Tracheophyta</taxon>
        <taxon>Spermatophyta</taxon>
        <taxon>Magnoliopsida</taxon>
        <taxon>eudicotyledons</taxon>
        <taxon>Gunneridae</taxon>
        <taxon>Pentapetalae</taxon>
        <taxon>rosids</taxon>
        <taxon>fabids</taxon>
        <taxon>Fabales</taxon>
        <taxon>Fabaceae</taxon>
        <taxon>Papilionoideae</taxon>
        <taxon>50 kb inversion clade</taxon>
        <taxon>genistoids sensu lato</taxon>
        <taxon>core genistoids</taxon>
        <taxon>Genisteae</taxon>
        <taxon>Lupinus</taxon>
    </lineage>
</organism>
<dbReference type="Proteomes" id="UP001497480">
    <property type="component" value="Unassembled WGS sequence"/>
</dbReference>
<feature type="region of interest" description="Disordered" evidence="1">
    <location>
        <begin position="128"/>
        <end position="154"/>
    </location>
</feature>
<accession>A0AAV1XLY1</accession>
<sequence>MSSISKTSSFKNMTNESLEESGWTMYFDDFFNTNQNIIEDGEYNYSLSFSGVDSSSTSLVSDAASLAAQKLAENFPMSKNGNRSLSLKKRKKIRTAFVDDSLEDTASSPVNSPKVSFGNHFWKEKQKKEIDFSQEKGNPSEERDERKEFSLNEKDSECTELKKRGLCLVPLSMLVNYLG</sequence>
<evidence type="ECO:0000313" key="3">
    <source>
        <dbReference type="Proteomes" id="UP001497480"/>
    </source>
</evidence>
<proteinExistence type="predicted"/>
<evidence type="ECO:0000313" key="2">
    <source>
        <dbReference type="EMBL" id="CAL0322556.1"/>
    </source>
</evidence>
<comment type="caution">
    <text evidence="2">The sequence shown here is derived from an EMBL/GenBank/DDBJ whole genome shotgun (WGS) entry which is preliminary data.</text>
</comment>
<dbReference type="GO" id="GO:0010089">
    <property type="term" value="P:xylem development"/>
    <property type="evidence" value="ECO:0007669"/>
    <property type="project" value="InterPro"/>
</dbReference>
<dbReference type="InterPro" id="IPR039280">
    <property type="entry name" value="VUP"/>
</dbReference>